<dbReference type="GO" id="GO:0033314">
    <property type="term" value="P:mitotic DNA replication checkpoint signaling"/>
    <property type="evidence" value="ECO:0007669"/>
    <property type="project" value="TreeGrafter"/>
</dbReference>
<feature type="compositionally biased region" description="Basic and acidic residues" evidence="6">
    <location>
        <begin position="305"/>
        <end position="315"/>
    </location>
</feature>
<gene>
    <name evidence="7" type="ORF">BG011_007941</name>
</gene>
<dbReference type="InterPro" id="IPR040050">
    <property type="entry name" value="ZNF830-like"/>
</dbReference>
<keyword evidence="2" id="KW-0479">Metal-binding</keyword>
<proteinExistence type="predicted"/>
<evidence type="ECO:0008006" key="9">
    <source>
        <dbReference type="Google" id="ProtNLM"/>
    </source>
</evidence>
<keyword evidence="4" id="KW-0862">Zinc</keyword>
<feature type="compositionally biased region" description="Low complexity" evidence="6">
    <location>
        <begin position="102"/>
        <end position="117"/>
    </location>
</feature>
<accession>A0A9P6Q9V6</accession>
<evidence type="ECO:0000313" key="7">
    <source>
        <dbReference type="EMBL" id="KAG0263853.1"/>
    </source>
</evidence>
<feature type="compositionally biased region" description="Acidic residues" evidence="6">
    <location>
        <begin position="163"/>
        <end position="182"/>
    </location>
</feature>
<evidence type="ECO:0000256" key="6">
    <source>
        <dbReference type="SAM" id="MobiDB-lite"/>
    </source>
</evidence>
<feature type="region of interest" description="Disordered" evidence="6">
    <location>
        <begin position="10"/>
        <end position="40"/>
    </location>
</feature>
<keyword evidence="3" id="KW-0863">Zinc-finger</keyword>
<dbReference type="GO" id="GO:0003676">
    <property type="term" value="F:nucleic acid binding"/>
    <property type="evidence" value="ECO:0007669"/>
    <property type="project" value="InterPro"/>
</dbReference>
<evidence type="ECO:0000256" key="1">
    <source>
        <dbReference type="ARBA" id="ARBA00004123"/>
    </source>
</evidence>
<evidence type="ECO:0000256" key="2">
    <source>
        <dbReference type="ARBA" id="ARBA00022723"/>
    </source>
</evidence>
<feature type="compositionally biased region" description="Acidic residues" evidence="6">
    <location>
        <begin position="418"/>
        <end position="431"/>
    </location>
</feature>
<protein>
    <recommendedName>
        <fullName evidence="9">Coiled-coil domain-containing protein 16</fullName>
    </recommendedName>
</protein>
<dbReference type="OrthoDB" id="77607at2759"/>
<evidence type="ECO:0000256" key="5">
    <source>
        <dbReference type="ARBA" id="ARBA00023242"/>
    </source>
</evidence>
<dbReference type="PANTHER" id="PTHR13278:SF0">
    <property type="entry name" value="ZINC FINGER PROTEIN 830"/>
    <property type="match status" value="1"/>
</dbReference>
<sequence length="440" mass="48594">MSKDVRRLFAAQKAAKAASSPTSAGSRSPSLSSSAKRVTHPLAKYDPKTFRLTCAICGPAVNIKSDSLWNAHLVSKTHQEAVAKLRAVKEQMQRKEAEAAQRQRLQQQQQQQQTQSQGVKRKATGGLVAYADESESESDDDDTIATKQSPVAPDSKRVKVDNEDTTPDQEQEAQEIEDEEDTMSGLPAGFFDSPADATPGDNRTASSDASAETHSAAENEDQTETMDGVLPSGFFDDPEEDARIRTEVGGATADLQQRQIDEEFKALQADLAQDLERQEQQEVALRSGQVLESTGSSAVVNGTRTDNDHIPYEEKVEQEELELEESILARSEEEYQLFVEMHERLEALKEKKTRLATHQPSASTIAKPKSKPAKQKNKSILDLVREQELARKEKERLAAQAFAKMNAADKGDSAMASGDEESDEDDEDLEAMMDWRARRV</sequence>
<comment type="subcellular location">
    <subcellularLocation>
        <location evidence="1">Nucleus</location>
    </subcellularLocation>
</comment>
<feature type="compositionally biased region" description="Polar residues" evidence="6">
    <location>
        <begin position="201"/>
        <end position="213"/>
    </location>
</feature>
<feature type="region of interest" description="Disordered" evidence="6">
    <location>
        <begin position="93"/>
        <end position="237"/>
    </location>
</feature>
<evidence type="ECO:0000256" key="3">
    <source>
        <dbReference type="ARBA" id="ARBA00022771"/>
    </source>
</evidence>
<comment type="caution">
    <text evidence="7">The sequence shown here is derived from an EMBL/GenBank/DDBJ whole genome shotgun (WGS) entry which is preliminary data.</text>
</comment>
<name>A0A9P6Q9V6_9FUNG</name>
<evidence type="ECO:0000256" key="4">
    <source>
        <dbReference type="ARBA" id="ARBA00022833"/>
    </source>
</evidence>
<evidence type="ECO:0000313" key="8">
    <source>
        <dbReference type="Proteomes" id="UP000726737"/>
    </source>
</evidence>
<dbReference type="GO" id="GO:0044773">
    <property type="term" value="P:mitotic DNA damage checkpoint signaling"/>
    <property type="evidence" value="ECO:0007669"/>
    <property type="project" value="TreeGrafter"/>
</dbReference>
<feature type="compositionally biased region" description="Acidic residues" evidence="6">
    <location>
        <begin position="132"/>
        <end position="143"/>
    </location>
</feature>
<dbReference type="AlphaFoldDB" id="A0A9P6Q9V6"/>
<organism evidence="7 8">
    <name type="scientific">Mortierella polycephala</name>
    <dbReference type="NCBI Taxonomy" id="41804"/>
    <lineage>
        <taxon>Eukaryota</taxon>
        <taxon>Fungi</taxon>
        <taxon>Fungi incertae sedis</taxon>
        <taxon>Mucoromycota</taxon>
        <taxon>Mortierellomycotina</taxon>
        <taxon>Mortierellomycetes</taxon>
        <taxon>Mortierellales</taxon>
        <taxon>Mortierellaceae</taxon>
        <taxon>Mortierella</taxon>
    </lineage>
</organism>
<feature type="compositionally biased region" description="Low complexity" evidence="6">
    <location>
        <begin position="10"/>
        <end position="35"/>
    </location>
</feature>
<feature type="region of interest" description="Disordered" evidence="6">
    <location>
        <begin position="284"/>
        <end position="315"/>
    </location>
</feature>
<feature type="compositionally biased region" description="Polar residues" evidence="6">
    <location>
        <begin position="290"/>
        <end position="304"/>
    </location>
</feature>
<feature type="region of interest" description="Disordered" evidence="6">
    <location>
        <begin position="400"/>
        <end position="440"/>
    </location>
</feature>
<dbReference type="PANTHER" id="PTHR13278">
    <property type="entry name" value="ZINC FINGER PROTEIN 830"/>
    <property type="match status" value="1"/>
</dbReference>
<keyword evidence="5" id="KW-0539">Nucleus</keyword>
<dbReference type="EMBL" id="JAAAJA010000063">
    <property type="protein sequence ID" value="KAG0263853.1"/>
    <property type="molecule type" value="Genomic_DNA"/>
</dbReference>
<feature type="compositionally biased region" description="Basic residues" evidence="6">
    <location>
        <begin position="368"/>
        <end position="377"/>
    </location>
</feature>
<dbReference type="GO" id="GO:0005681">
    <property type="term" value="C:spliceosomal complex"/>
    <property type="evidence" value="ECO:0007669"/>
    <property type="project" value="InterPro"/>
</dbReference>
<dbReference type="GO" id="GO:0008270">
    <property type="term" value="F:zinc ion binding"/>
    <property type="evidence" value="ECO:0007669"/>
    <property type="project" value="UniProtKB-KW"/>
</dbReference>
<reference evidence="7" key="1">
    <citation type="journal article" date="2020" name="Fungal Divers.">
        <title>Resolving the Mortierellaceae phylogeny through synthesis of multi-gene phylogenetics and phylogenomics.</title>
        <authorList>
            <person name="Vandepol N."/>
            <person name="Liber J."/>
            <person name="Desiro A."/>
            <person name="Na H."/>
            <person name="Kennedy M."/>
            <person name="Barry K."/>
            <person name="Grigoriev I.V."/>
            <person name="Miller A.N."/>
            <person name="O'Donnell K."/>
            <person name="Stajich J.E."/>
            <person name="Bonito G."/>
        </authorList>
    </citation>
    <scope>NUCLEOTIDE SEQUENCE</scope>
    <source>
        <strain evidence="7">KOD948</strain>
    </source>
</reference>
<dbReference type="GO" id="GO:0033260">
    <property type="term" value="P:nuclear DNA replication"/>
    <property type="evidence" value="ECO:0007669"/>
    <property type="project" value="TreeGrafter"/>
</dbReference>
<feature type="region of interest" description="Disordered" evidence="6">
    <location>
        <begin position="352"/>
        <end position="381"/>
    </location>
</feature>
<dbReference type="Proteomes" id="UP000726737">
    <property type="component" value="Unassembled WGS sequence"/>
</dbReference>
<keyword evidence="8" id="KW-1185">Reference proteome</keyword>